<feature type="compositionally biased region" description="Polar residues" evidence="1">
    <location>
        <begin position="68"/>
        <end position="80"/>
    </location>
</feature>
<organism evidence="2 3">
    <name type="scientific">Penicillium capsulatum</name>
    <dbReference type="NCBI Taxonomy" id="69766"/>
    <lineage>
        <taxon>Eukaryota</taxon>
        <taxon>Fungi</taxon>
        <taxon>Dikarya</taxon>
        <taxon>Ascomycota</taxon>
        <taxon>Pezizomycotina</taxon>
        <taxon>Eurotiomycetes</taxon>
        <taxon>Eurotiomycetidae</taxon>
        <taxon>Eurotiales</taxon>
        <taxon>Aspergillaceae</taxon>
        <taxon>Penicillium</taxon>
    </lineage>
</organism>
<evidence type="ECO:0000313" key="3">
    <source>
        <dbReference type="Proteomes" id="UP001146351"/>
    </source>
</evidence>
<dbReference type="Proteomes" id="UP001146351">
    <property type="component" value="Unassembled WGS sequence"/>
</dbReference>
<dbReference type="AlphaFoldDB" id="A0A9W9LLP3"/>
<reference evidence="2" key="2">
    <citation type="journal article" date="2023" name="IMA Fungus">
        <title>Comparative genomic study of the Penicillium genus elucidates a diverse pangenome and 15 lateral gene transfer events.</title>
        <authorList>
            <person name="Petersen C."/>
            <person name="Sorensen T."/>
            <person name="Nielsen M.R."/>
            <person name="Sondergaard T.E."/>
            <person name="Sorensen J.L."/>
            <person name="Fitzpatrick D.A."/>
            <person name="Frisvad J.C."/>
            <person name="Nielsen K.L."/>
        </authorList>
    </citation>
    <scope>NUCLEOTIDE SEQUENCE</scope>
    <source>
        <strain evidence="2">IBT 21917</strain>
    </source>
</reference>
<reference evidence="2" key="1">
    <citation type="submission" date="2022-11" db="EMBL/GenBank/DDBJ databases">
        <authorList>
            <person name="Petersen C."/>
        </authorList>
    </citation>
    <scope>NUCLEOTIDE SEQUENCE</scope>
    <source>
        <strain evidence="2">IBT 21917</strain>
    </source>
</reference>
<dbReference type="EMBL" id="JAPQKO010000005">
    <property type="protein sequence ID" value="KAJ5161611.1"/>
    <property type="molecule type" value="Genomic_DNA"/>
</dbReference>
<evidence type="ECO:0000256" key="1">
    <source>
        <dbReference type="SAM" id="MobiDB-lite"/>
    </source>
</evidence>
<protein>
    <submittedName>
        <fullName evidence="2">Uncharacterized protein</fullName>
    </submittedName>
</protein>
<feature type="region of interest" description="Disordered" evidence="1">
    <location>
        <begin position="49"/>
        <end position="80"/>
    </location>
</feature>
<proteinExistence type="predicted"/>
<evidence type="ECO:0000313" key="2">
    <source>
        <dbReference type="EMBL" id="KAJ5161611.1"/>
    </source>
</evidence>
<sequence>MTATRLGNVSPGEKRSDLDLAGLVSQWAENKRMGKTWVFTRTYRAGLFRQGGNGKVGPDPAGLKYPPISSTWPSKQAQEK</sequence>
<accession>A0A9W9LLP3</accession>
<keyword evidence="3" id="KW-1185">Reference proteome</keyword>
<name>A0A9W9LLP3_9EURO</name>
<comment type="caution">
    <text evidence="2">The sequence shown here is derived from an EMBL/GenBank/DDBJ whole genome shotgun (WGS) entry which is preliminary data.</text>
</comment>
<gene>
    <name evidence="2" type="ORF">N7492_007003</name>
</gene>